<sequence length="70" mass="7356">MVTPQLGALCPTCRKIATDQLDEALELFWILAVVLVVAGIFRIVKGDTLLGIVFIVVGLLVGPGGTSVFS</sequence>
<evidence type="ECO:0000313" key="2">
    <source>
        <dbReference type="EMBL" id="CAB4565902.1"/>
    </source>
</evidence>
<keyword evidence="1" id="KW-0812">Transmembrane</keyword>
<dbReference type="EMBL" id="CAEZTM010000012">
    <property type="protein sequence ID" value="CAB4565902.1"/>
    <property type="molecule type" value="Genomic_DNA"/>
</dbReference>
<accession>A0A6J6DP29</accession>
<organism evidence="2">
    <name type="scientific">freshwater metagenome</name>
    <dbReference type="NCBI Taxonomy" id="449393"/>
    <lineage>
        <taxon>unclassified sequences</taxon>
        <taxon>metagenomes</taxon>
        <taxon>ecological metagenomes</taxon>
    </lineage>
</organism>
<keyword evidence="1" id="KW-0472">Membrane</keyword>
<dbReference type="EMBL" id="CAEZVY010000017">
    <property type="protein sequence ID" value="CAB4637115.1"/>
    <property type="molecule type" value="Genomic_DNA"/>
</dbReference>
<feature type="transmembrane region" description="Helical" evidence="1">
    <location>
        <begin position="27"/>
        <end position="44"/>
    </location>
</feature>
<dbReference type="InterPro" id="IPR047891">
    <property type="entry name" value="GPGG_membr"/>
</dbReference>
<proteinExistence type="predicted"/>
<evidence type="ECO:0000256" key="1">
    <source>
        <dbReference type="SAM" id="Phobius"/>
    </source>
</evidence>
<feature type="transmembrane region" description="Helical" evidence="1">
    <location>
        <begin position="49"/>
        <end position="69"/>
    </location>
</feature>
<name>A0A6J6DP29_9ZZZZ</name>
<dbReference type="NCBIfam" id="NF040511">
    <property type="entry name" value="membrane_GPGG"/>
    <property type="match status" value="1"/>
</dbReference>
<protein>
    <submittedName>
        <fullName evidence="2">Unannotated protein</fullName>
    </submittedName>
</protein>
<evidence type="ECO:0000313" key="3">
    <source>
        <dbReference type="EMBL" id="CAB4637115.1"/>
    </source>
</evidence>
<gene>
    <name evidence="2" type="ORF">UFOPK1684_00425</name>
    <name evidence="3" type="ORF">UFOPK2158_00261</name>
</gene>
<dbReference type="AlphaFoldDB" id="A0A6J6DP29"/>
<reference evidence="2" key="1">
    <citation type="submission" date="2020-05" db="EMBL/GenBank/DDBJ databases">
        <authorList>
            <person name="Chiriac C."/>
            <person name="Salcher M."/>
            <person name="Ghai R."/>
            <person name="Kavagutti S V."/>
        </authorList>
    </citation>
    <scope>NUCLEOTIDE SEQUENCE</scope>
</reference>
<keyword evidence="1" id="KW-1133">Transmembrane helix</keyword>